<name>A0A6F8SK01_9ACTN</name>
<evidence type="ECO:0000313" key="9">
    <source>
        <dbReference type="EMBL" id="BCA88027.1"/>
    </source>
</evidence>
<sequence length="309" mass="31486">MTVRQAEMLLAAIIAARATSFMFSKILVGTMAPFNILAVRFLIAAGLLIVLFHRRLLKLDRRTLGCGAAMGGVFFASMALEMHALTGASSSTVSFLENTAIVLVPMAAALMARRRPAAPVAAACTVAMIGVGLLTAGGGPGGDTVPGVLFGLGSGAAYSAAILTTARLSQEGDPLTLGIVQVATMGLLALGASLVFEAPVLPTAPAEWGSLAALIVVCTGFGFTLQPVAQSRLSADVAGLLCALSPFVAAVLGAVFLGEAVTPCRLAGMALIAVAMLVASLPRGLTPRGLTPRAIGQRLRRPRPSRAVR</sequence>
<evidence type="ECO:0000256" key="6">
    <source>
        <dbReference type="ARBA" id="ARBA00023136"/>
    </source>
</evidence>
<dbReference type="KEGG" id="ahat:ADCFC_06460"/>
<keyword evidence="10" id="KW-1185">Reference proteome</keyword>
<feature type="transmembrane region" description="Helical" evidence="7">
    <location>
        <begin position="144"/>
        <end position="163"/>
    </location>
</feature>
<dbReference type="InterPro" id="IPR051258">
    <property type="entry name" value="Diverse_Substrate_Transporter"/>
</dbReference>
<dbReference type="GO" id="GO:0005886">
    <property type="term" value="C:plasma membrane"/>
    <property type="evidence" value="ECO:0007669"/>
    <property type="project" value="UniProtKB-SubCell"/>
</dbReference>
<proteinExistence type="inferred from homology"/>
<keyword evidence="4 7" id="KW-0812">Transmembrane</keyword>
<feature type="transmembrane region" description="Helical" evidence="7">
    <location>
        <begin position="266"/>
        <end position="285"/>
    </location>
</feature>
<evidence type="ECO:0000256" key="4">
    <source>
        <dbReference type="ARBA" id="ARBA00022692"/>
    </source>
</evidence>
<feature type="transmembrane region" description="Helical" evidence="7">
    <location>
        <begin position="237"/>
        <end position="260"/>
    </location>
</feature>
<feature type="transmembrane region" description="Helical" evidence="7">
    <location>
        <begin position="175"/>
        <end position="196"/>
    </location>
</feature>
<comment type="similarity">
    <text evidence="2">Belongs to the EamA transporter family.</text>
</comment>
<evidence type="ECO:0000256" key="1">
    <source>
        <dbReference type="ARBA" id="ARBA00004651"/>
    </source>
</evidence>
<evidence type="ECO:0000259" key="8">
    <source>
        <dbReference type="Pfam" id="PF00892"/>
    </source>
</evidence>
<dbReference type="InterPro" id="IPR037185">
    <property type="entry name" value="EmrE-like"/>
</dbReference>
<feature type="transmembrane region" description="Helical" evidence="7">
    <location>
        <begin position="117"/>
        <end position="138"/>
    </location>
</feature>
<reference evidence="10" key="2">
    <citation type="submission" date="2020-03" db="EMBL/GenBank/DDBJ databases">
        <title>Complete Genome Sequence of Adlercreutzia sp. strain 8CFCBH1 Producing Equol, Isolated from Healthy Japanese Feces.</title>
        <authorList>
            <person name="Ogata Y."/>
            <person name="Sakamoto M."/>
            <person name="Ohkuma M."/>
            <person name="Hattori M."/>
            <person name="Suda W."/>
        </authorList>
    </citation>
    <scope>NUCLEOTIDE SEQUENCE [LARGE SCALE GENOMIC DNA]</scope>
    <source>
        <strain evidence="10">8CFCBH1</strain>
    </source>
</reference>
<evidence type="ECO:0000256" key="7">
    <source>
        <dbReference type="SAM" id="Phobius"/>
    </source>
</evidence>
<dbReference type="PANTHER" id="PTHR42920:SF5">
    <property type="entry name" value="EAMA DOMAIN-CONTAINING PROTEIN"/>
    <property type="match status" value="1"/>
</dbReference>
<feature type="domain" description="EamA" evidence="8">
    <location>
        <begin position="146"/>
        <end position="280"/>
    </location>
</feature>
<protein>
    <submittedName>
        <fullName evidence="9">Multidrug transporter</fullName>
    </submittedName>
</protein>
<comment type="subcellular location">
    <subcellularLocation>
        <location evidence="1">Cell membrane</location>
        <topology evidence="1">Multi-pass membrane protein</topology>
    </subcellularLocation>
</comment>
<dbReference type="Proteomes" id="UP000501727">
    <property type="component" value="Chromosome"/>
</dbReference>
<keyword evidence="6 7" id="KW-0472">Membrane</keyword>
<gene>
    <name evidence="9" type="ORF">ADCFC_05260</name>
</gene>
<dbReference type="Pfam" id="PF00892">
    <property type="entry name" value="EamA"/>
    <property type="match status" value="2"/>
</dbReference>
<organism evidence="9 10">
    <name type="scientific">Adlercreutzia hattorii</name>
    <dbReference type="NCBI Taxonomy" id="2707299"/>
    <lineage>
        <taxon>Bacteria</taxon>
        <taxon>Bacillati</taxon>
        <taxon>Actinomycetota</taxon>
        <taxon>Coriobacteriia</taxon>
        <taxon>Eggerthellales</taxon>
        <taxon>Eggerthellaceae</taxon>
        <taxon>Adlercreutzia</taxon>
    </lineage>
</organism>
<keyword evidence="5 7" id="KW-1133">Transmembrane helix</keyword>
<keyword evidence="3" id="KW-1003">Cell membrane</keyword>
<feature type="domain" description="EamA" evidence="8">
    <location>
        <begin position="9"/>
        <end position="135"/>
    </location>
</feature>
<dbReference type="AlphaFoldDB" id="A0A6F8SK01"/>
<feature type="transmembrane region" description="Helical" evidence="7">
    <location>
        <begin position="64"/>
        <end position="85"/>
    </location>
</feature>
<dbReference type="InterPro" id="IPR000620">
    <property type="entry name" value="EamA_dom"/>
</dbReference>
<dbReference type="RefSeq" id="WP_114539358.1">
    <property type="nucleotide sequence ID" value="NZ_AP022829.1"/>
</dbReference>
<evidence type="ECO:0000256" key="3">
    <source>
        <dbReference type="ARBA" id="ARBA00022475"/>
    </source>
</evidence>
<feature type="transmembrane region" description="Helical" evidence="7">
    <location>
        <begin position="34"/>
        <end position="52"/>
    </location>
</feature>
<evidence type="ECO:0000256" key="5">
    <source>
        <dbReference type="ARBA" id="ARBA00022989"/>
    </source>
</evidence>
<evidence type="ECO:0000313" key="10">
    <source>
        <dbReference type="Proteomes" id="UP000501727"/>
    </source>
</evidence>
<feature type="transmembrane region" description="Helical" evidence="7">
    <location>
        <begin position="208"/>
        <end position="225"/>
    </location>
</feature>
<reference evidence="10" key="1">
    <citation type="journal article" date="2020" name="Microbiol. Resour. Announc.">
        <title>Complete Genome Sequence of Adlercreutzia sp. Strain 8CFCBH1, a Potent Producer of Equol, Isolated from Healthy Japanese Feces.</title>
        <authorList>
            <person name="Ogata Y."/>
            <person name="Sakamoto M."/>
            <person name="Ohkuma M."/>
            <person name="Hattori M."/>
            <person name="Suda W."/>
        </authorList>
    </citation>
    <scope>NUCLEOTIDE SEQUENCE [LARGE SCALE GENOMIC DNA]</scope>
    <source>
        <strain evidence="10">8CFCBH1</strain>
    </source>
</reference>
<dbReference type="PANTHER" id="PTHR42920">
    <property type="entry name" value="OS03G0707200 PROTEIN-RELATED"/>
    <property type="match status" value="1"/>
</dbReference>
<dbReference type="EMBL" id="AP022829">
    <property type="protein sequence ID" value="BCA88027.1"/>
    <property type="molecule type" value="Genomic_DNA"/>
</dbReference>
<evidence type="ECO:0000256" key="2">
    <source>
        <dbReference type="ARBA" id="ARBA00007362"/>
    </source>
</evidence>
<dbReference type="SUPFAM" id="SSF103481">
    <property type="entry name" value="Multidrug resistance efflux transporter EmrE"/>
    <property type="match status" value="2"/>
</dbReference>
<accession>A0A6F8SK01</accession>
<feature type="transmembrane region" description="Helical" evidence="7">
    <location>
        <begin position="91"/>
        <end position="110"/>
    </location>
</feature>